<organism evidence="1">
    <name type="scientific">marine metagenome</name>
    <dbReference type="NCBI Taxonomy" id="408172"/>
    <lineage>
        <taxon>unclassified sequences</taxon>
        <taxon>metagenomes</taxon>
        <taxon>ecological metagenomes</taxon>
    </lineage>
</organism>
<dbReference type="SUPFAM" id="SSF53300">
    <property type="entry name" value="vWA-like"/>
    <property type="match status" value="1"/>
</dbReference>
<dbReference type="AlphaFoldDB" id="A0A381N575"/>
<name>A0A381N575_9ZZZZ</name>
<accession>A0A381N575</accession>
<dbReference type="InterPro" id="IPR017802">
    <property type="entry name" value="VWFA-rel_acidobac-type"/>
</dbReference>
<gene>
    <name evidence="1" type="ORF">METZ01_LOCUS2620</name>
</gene>
<dbReference type="EMBL" id="UINC01000134">
    <property type="protein sequence ID" value="SUZ49766.1"/>
    <property type="molecule type" value="Genomic_DNA"/>
</dbReference>
<dbReference type="Gene3D" id="3.40.50.410">
    <property type="entry name" value="von Willebrand factor, type A domain"/>
    <property type="match status" value="1"/>
</dbReference>
<dbReference type="InterPro" id="IPR036465">
    <property type="entry name" value="vWFA_dom_sf"/>
</dbReference>
<reference evidence="1" key="1">
    <citation type="submission" date="2018-05" db="EMBL/GenBank/DDBJ databases">
        <authorList>
            <person name="Lanie J.A."/>
            <person name="Ng W.-L."/>
            <person name="Kazmierczak K.M."/>
            <person name="Andrzejewski T.M."/>
            <person name="Davidsen T.M."/>
            <person name="Wayne K.J."/>
            <person name="Tettelin H."/>
            <person name="Glass J.I."/>
            <person name="Rusch D."/>
            <person name="Podicherti R."/>
            <person name="Tsui H.-C.T."/>
            <person name="Winkler M.E."/>
        </authorList>
    </citation>
    <scope>NUCLEOTIDE SEQUENCE</scope>
</reference>
<protein>
    <recommendedName>
        <fullName evidence="2">VWFA domain-containing protein</fullName>
    </recommendedName>
</protein>
<sequence>MLTVSRILMILCTAFLFEAGSSLAQQTIPDPGTQQPPVTFRLEVNYVEVDAVVTDENGDFVDDLTVDDFEVLEDGESQAVTAFSRIRIPVERPTRLLFSDREIEEDVSTNRKPFDGRVFVLALDDLHTRPLQTPYVKRAATEFIEQYLGANDLVSVVFTSGRTDAAQGFTGNQRLLLEAVDRFAGRAARSSVLTRSDTYYRRLSERPDFSPIRDELGFERSDNARSTYATLRTLSQWLGGVRGRRKAVIFFSQGIDYDIYDVNQPLALTVQSEVRRTIAMATQTNVSLYTVDPRGLATVGSDQIEVFGVIPDDRFSGTATGLRSDSLRDDLRIAQDSLRVLADETGGMAFINSNDLSSAFAEIIRDNSSYYVLGYYPTNERRDGKSRTIDVLVNRPGVTVRSRKEYLAPSGKAEEFNLVEAGRNTSKELREVMTSPLPVSGLGLSVAALPYLGDGENVSLSVIVEIDPAGLTFIERDGNFVDTVELSVTVLDSAGKIRGGESQTLDLDLPPETHEVISRYGLKVLSRVDLKPGRYQVLVASRESGGGAVGSVHRYLDVPDFSEDAIQMSGLAITSAVASRTPSANLDPTFEDVLPAMPTTQREFLRGDELYLYVDVYDNELKRPHSVDITTTVLDSEERVVFSTVDTRSHTELKGSRGGYGHVAKISTTEFPYGFYVLRTEAISRLAPGSPVFRESKFVVLNPQAASSSH</sequence>
<proteinExistence type="predicted"/>
<evidence type="ECO:0008006" key="2">
    <source>
        <dbReference type="Google" id="ProtNLM"/>
    </source>
</evidence>
<dbReference type="NCBIfam" id="TIGR03436">
    <property type="entry name" value="acidobact_VWFA"/>
    <property type="match status" value="1"/>
</dbReference>
<evidence type="ECO:0000313" key="1">
    <source>
        <dbReference type="EMBL" id="SUZ49766.1"/>
    </source>
</evidence>